<protein>
    <recommendedName>
        <fullName evidence="5">DDH domain-containing protein</fullName>
    </recommendedName>
</protein>
<sequence>MLELARQIHAHLTHRSARVVVVPHKNPDGDTLGAASAFVGYLRATGVDTTLWCKTGVSTALAFLPHADELHSNPAVWTERQFDTVCIFDAGDPVFAGAQDCINSLAVRPTIINFDHHFTNTRFGDFNFLQLDAASTTEVLFHYFSYVGQVINAPIATALLTGLMTDTGNFSNPATSESALRAGAELVRAGGNYTAILNYTYRNKSADALRLWGIALSRLQINKDLDLAYTVLTRADMTGFKVTDNDVEGVSNFLNSIGETKIALVLKETQDGMVKGSLRTTHDDVDVAAIAGAFGGGGHKKAAGFSVKGHLENIKGEWQIVGG</sequence>
<dbReference type="Gene3D" id="3.90.1640.10">
    <property type="entry name" value="inorganic pyrophosphatase (n-terminal core)"/>
    <property type="match status" value="1"/>
</dbReference>
<comment type="caution">
    <text evidence="3">The sequence shown here is derived from an EMBL/GenBank/DDBJ whole genome shotgun (WGS) entry which is preliminary data.</text>
</comment>
<feature type="domain" description="DDH" evidence="1">
    <location>
        <begin position="18"/>
        <end position="162"/>
    </location>
</feature>
<proteinExistence type="predicted"/>
<gene>
    <name evidence="3" type="ORF">A2848_00245</name>
</gene>
<organism evidence="3 4">
    <name type="scientific">Candidatus Magasanikbacteria bacterium RIFCSPHIGHO2_01_FULL_50_8</name>
    <dbReference type="NCBI Taxonomy" id="1798674"/>
    <lineage>
        <taxon>Bacteria</taxon>
        <taxon>Candidatus Magasanikiibacteriota</taxon>
    </lineage>
</organism>
<dbReference type="InterPro" id="IPR001667">
    <property type="entry name" value="DDH_dom"/>
</dbReference>
<dbReference type="GO" id="GO:0003676">
    <property type="term" value="F:nucleic acid binding"/>
    <property type="evidence" value="ECO:0007669"/>
    <property type="project" value="InterPro"/>
</dbReference>
<evidence type="ECO:0000313" key="4">
    <source>
        <dbReference type="Proteomes" id="UP000176329"/>
    </source>
</evidence>
<dbReference type="PANTHER" id="PTHR47618">
    <property type="entry name" value="BIFUNCTIONAL OLIGORIBONUCLEASE AND PAP PHOSPHATASE NRNA"/>
    <property type="match status" value="1"/>
</dbReference>
<dbReference type="AlphaFoldDB" id="A0A1F6LRX5"/>
<dbReference type="Pfam" id="PF02272">
    <property type="entry name" value="DHHA1"/>
    <property type="match status" value="1"/>
</dbReference>
<dbReference type="PANTHER" id="PTHR47618:SF1">
    <property type="entry name" value="BIFUNCTIONAL OLIGORIBONUCLEASE AND PAP PHOSPHATASE NRNA"/>
    <property type="match status" value="1"/>
</dbReference>
<dbReference type="SUPFAM" id="SSF64182">
    <property type="entry name" value="DHH phosphoesterases"/>
    <property type="match status" value="1"/>
</dbReference>
<evidence type="ECO:0000259" key="1">
    <source>
        <dbReference type="Pfam" id="PF01368"/>
    </source>
</evidence>
<dbReference type="InterPro" id="IPR038763">
    <property type="entry name" value="DHH_sf"/>
</dbReference>
<evidence type="ECO:0008006" key="5">
    <source>
        <dbReference type="Google" id="ProtNLM"/>
    </source>
</evidence>
<dbReference type="Pfam" id="PF01368">
    <property type="entry name" value="DHH"/>
    <property type="match status" value="1"/>
</dbReference>
<evidence type="ECO:0000259" key="2">
    <source>
        <dbReference type="Pfam" id="PF02272"/>
    </source>
</evidence>
<dbReference type="EMBL" id="MFPV01000019">
    <property type="protein sequence ID" value="OGH62147.1"/>
    <property type="molecule type" value="Genomic_DNA"/>
</dbReference>
<name>A0A1F6LRX5_9BACT</name>
<dbReference type="InterPro" id="IPR051319">
    <property type="entry name" value="Oligoribo/pAp-PDE_c-di-AMP_PDE"/>
</dbReference>
<accession>A0A1F6LRX5</accession>
<dbReference type="InterPro" id="IPR003156">
    <property type="entry name" value="DHHA1_dom"/>
</dbReference>
<feature type="domain" description="DHHA1" evidence="2">
    <location>
        <begin position="239"/>
        <end position="311"/>
    </location>
</feature>
<dbReference type="Gene3D" id="3.10.310.30">
    <property type="match status" value="1"/>
</dbReference>
<dbReference type="Proteomes" id="UP000176329">
    <property type="component" value="Unassembled WGS sequence"/>
</dbReference>
<reference evidence="3 4" key="1">
    <citation type="journal article" date="2016" name="Nat. Commun.">
        <title>Thousands of microbial genomes shed light on interconnected biogeochemical processes in an aquifer system.</title>
        <authorList>
            <person name="Anantharaman K."/>
            <person name="Brown C.T."/>
            <person name="Hug L.A."/>
            <person name="Sharon I."/>
            <person name="Castelle C.J."/>
            <person name="Probst A.J."/>
            <person name="Thomas B.C."/>
            <person name="Singh A."/>
            <person name="Wilkins M.J."/>
            <person name="Karaoz U."/>
            <person name="Brodie E.L."/>
            <person name="Williams K.H."/>
            <person name="Hubbard S.S."/>
            <person name="Banfield J.F."/>
        </authorList>
    </citation>
    <scope>NUCLEOTIDE SEQUENCE [LARGE SCALE GENOMIC DNA]</scope>
</reference>
<evidence type="ECO:0000313" key="3">
    <source>
        <dbReference type="EMBL" id="OGH62147.1"/>
    </source>
</evidence>